<dbReference type="InterPro" id="IPR048822">
    <property type="entry name" value="PDDEXK_13"/>
</dbReference>
<accession>A0ABU0L8W4</accession>
<evidence type="ECO:0000259" key="1">
    <source>
        <dbReference type="Pfam" id="PF20796"/>
    </source>
</evidence>
<dbReference type="RefSeq" id="WP_272904229.1">
    <property type="nucleotide sequence ID" value="NZ_JABWGX010000016.1"/>
</dbReference>
<dbReference type="Pfam" id="PF20796">
    <property type="entry name" value="PDDEXK_13"/>
    <property type="match status" value="1"/>
</dbReference>
<dbReference type="Proteomes" id="UP001241747">
    <property type="component" value="Unassembled WGS sequence"/>
</dbReference>
<feature type="domain" description="PD-(D/E)XK nuclease-like" evidence="1">
    <location>
        <begin position="54"/>
        <end position="109"/>
    </location>
</feature>
<comment type="caution">
    <text evidence="2">The sequence shown here is derived from an EMBL/GenBank/DDBJ whole genome shotgun (WGS) entry which is preliminary data.</text>
</comment>
<gene>
    <name evidence="2" type="ORF">QOZ94_000362</name>
</gene>
<name>A0ABU0L8W4_XANAG</name>
<reference evidence="2 3" key="1">
    <citation type="submission" date="2023-07" db="EMBL/GenBank/DDBJ databases">
        <title>Genomic Encyclopedia of Type Strains, Phase IV (KMG-IV): sequencing the most valuable type-strain genomes for metagenomic binning, comparative biology and taxonomic classification.</title>
        <authorList>
            <person name="Goeker M."/>
        </authorList>
    </citation>
    <scope>NUCLEOTIDE SEQUENCE [LARGE SCALE GENOMIC DNA]</scope>
    <source>
        <strain evidence="2 3">DSM 3770</strain>
    </source>
</reference>
<proteinExistence type="predicted"/>
<sequence>MERVDLALAGGIGGFRLAGEHRGHALDGLLLPGVDHRLVDGRAWRQAAPPSALPGNRDAWTAVDLYRTMLADRTDGVPFMALTLEAVISAIGETGDLDLAARLHERYTDFTPVHRLIEDWEPFTDE</sequence>
<organism evidence="2 3">
    <name type="scientific">Xanthobacter agilis</name>
    <dbReference type="NCBI Taxonomy" id="47492"/>
    <lineage>
        <taxon>Bacteria</taxon>
        <taxon>Pseudomonadati</taxon>
        <taxon>Pseudomonadota</taxon>
        <taxon>Alphaproteobacteria</taxon>
        <taxon>Hyphomicrobiales</taxon>
        <taxon>Xanthobacteraceae</taxon>
        <taxon>Xanthobacter</taxon>
    </lineage>
</organism>
<keyword evidence="3" id="KW-1185">Reference proteome</keyword>
<evidence type="ECO:0000313" key="3">
    <source>
        <dbReference type="Proteomes" id="UP001241747"/>
    </source>
</evidence>
<dbReference type="EMBL" id="JAUSVY010000001">
    <property type="protein sequence ID" value="MDQ0503592.1"/>
    <property type="molecule type" value="Genomic_DNA"/>
</dbReference>
<evidence type="ECO:0000313" key="2">
    <source>
        <dbReference type="EMBL" id="MDQ0503592.1"/>
    </source>
</evidence>
<protein>
    <recommendedName>
        <fullName evidence="1">PD-(D/E)XK nuclease-like domain-containing protein</fullName>
    </recommendedName>
</protein>